<reference evidence="2" key="1">
    <citation type="submission" date="2016-06" db="EMBL/GenBank/DDBJ databases">
        <title>Whole genome sequencing of Thermus brockianus strain GE-1.</title>
        <authorList>
            <person name="Schaefers C."/>
            <person name="Blank S."/>
            <person name="Wiebusch S."/>
            <person name="Elleuche S."/>
            <person name="Antranikian G."/>
        </authorList>
    </citation>
    <scope>NUCLEOTIDE SEQUENCE [LARGE SCALE GENOMIC DNA]</scope>
    <source>
        <strain evidence="2">GE-1</strain>
    </source>
</reference>
<gene>
    <name evidence="1" type="ORF">A0O31_02114</name>
</gene>
<dbReference type="AlphaFoldDB" id="A0A1J0LVB9"/>
<evidence type="ECO:0000313" key="1">
    <source>
        <dbReference type="EMBL" id="APD10168.1"/>
    </source>
</evidence>
<proteinExistence type="predicted"/>
<dbReference type="OrthoDB" id="9805172at2"/>
<dbReference type="STRING" id="56956.A0O31_02114"/>
<organism evidence="1 2">
    <name type="scientific">Thermus brockianus</name>
    <dbReference type="NCBI Taxonomy" id="56956"/>
    <lineage>
        <taxon>Bacteria</taxon>
        <taxon>Thermotogati</taxon>
        <taxon>Deinococcota</taxon>
        <taxon>Deinococci</taxon>
        <taxon>Thermales</taxon>
        <taxon>Thermaceae</taxon>
        <taxon>Thermus</taxon>
    </lineage>
</organism>
<dbReference type="InterPro" id="IPR009752">
    <property type="entry name" value="Phage_Mu_GpJ"/>
</dbReference>
<evidence type="ECO:0008006" key="3">
    <source>
        <dbReference type="Google" id="ProtNLM"/>
    </source>
</evidence>
<dbReference type="KEGG" id="tbc:A0O31_02114"/>
<dbReference type="Proteomes" id="UP000182993">
    <property type="component" value="Chromosome"/>
</dbReference>
<dbReference type="EMBL" id="CP016312">
    <property type="protein sequence ID" value="APD10168.1"/>
    <property type="molecule type" value="Genomic_DNA"/>
</dbReference>
<evidence type="ECO:0000313" key="2">
    <source>
        <dbReference type="Proteomes" id="UP000182993"/>
    </source>
</evidence>
<sequence length="145" mass="15811">MITLEDLRQALPLDVLLYLVDEEGAGVLTPEGQARAEAALREAWAEVESYLAQRYALPLPSLPEVLKAKAVDIAVYRLMLRRGIRPGTADEAALTRYRDAVAFLRDVAVGKASLPLPPTGEPARPKGGAAVRGKRVFSRESLEDF</sequence>
<dbReference type="RefSeq" id="WP_039456851.1">
    <property type="nucleotide sequence ID" value="NZ_CP016312.1"/>
</dbReference>
<accession>A0A1J0LVB9</accession>
<dbReference type="Pfam" id="PF07030">
    <property type="entry name" value="Phage_Mu_Gp36"/>
    <property type="match status" value="1"/>
</dbReference>
<protein>
    <recommendedName>
        <fullName evidence="3">DUF1320 domain-containing protein</fullName>
    </recommendedName>
</protein>
<name>A0A1J0LVB9_THEBO</name>